<evidence type="ECO:0000256" key="1">
    <source>
        <dbReference type="SAM" id="MobiDB-lite"/>
    </source>
</evidence>
<comment type="caution">
    <text evidence="2">The sequence shown here is derived from an EMBL/GenBank/DDBJ whole genome shotgun (WGS) entry which is preliminary data.</text>
</comment>
<dbReference type="Proteomes" id="UP001183817">
    <property type="component" value="Unassembled WGS sequence"/>
</dbReference>
<dbReference type="EMBL" id="JAVDYI010000001">
    <property type="protein sequence ID" value="MDR7360225.1"/>
    <property type="molecule type" value="Genomic_DNA"/>
</dbReference>
<gene>
    <name evidence="2" type="ORF">J2S64_003916</name>
</gene>
<keyword evidence="3" id="KW-1185">Reference proteome</keyword>
<dbReference type="CDD" id="cd00085">
    <property type="entry name" value="HNHc"/>
    <property type="match status" value="1"/>
</dbReference>
<feature type="region of interest" description="Disordered" evidence="1">
    <location>
        <begin position="313"/>
        <end position="368"/>
    </location>
</feature>
<evidence type="ECO:0000313" key="2">
    <source>
        <dbReference type="EMBL" id="MDR7360225.1"/>
    </source>
</evidence>
<accession>A0ABU2BNM2</accession>
<dbReference type="InterPro" id="IPR003615">
    <property type="entry name" value="HNH_nuc"/>
</dbReference>
<feature type="region of interest" description="Disordered" evidence="1">
    <location>
        <begin position="1"/>
        <end position="21"/>
    </location>
</feature>
<dbReference type="RefSeq" id="WP_310292994.1">
    <property type="nucleotide sequence ID" value="NZ_BAAAWO010000001.1"/>
</dbReference>
<sequence>METDRFIELTAGTRGTPGHPVSPDDELRALLEAQRLARDLALRIARTTSPTAAALFAQAAEDAHRAAGHAQLLAADTARRTLAHELPEATFDALAAVHADPAPYVAGTTDLPEDPRTVPTGRPVFKDTTEFLTGFLHISFFEARERVRSIDRLLPGTDIHGQPVPAKFPTLADDLANGTADPKEIGAAARRLEKLAPHINQHPNPIVLAGQLEDQVAESVRREDPRTTAKLLAGIRGTLEQGTKDVPEDVLRARTGLFNRGTTGGLGEFLLRTLPADTEALLALCASTDNPRTKAGDRDGLLAQSLATGAAAGSGAGAAAGSDGTGPANASNASGSNGANAANGRSNTGNGAGAGFPDFLVDPTTGRPLNDAEAVRNLSLDPNGLNLDNLFTGNGANNTGNGTGNRAGDPATMNSAASGPDGLTPPQRHLQGLMNLIRSAGNPATGKKTTGLPSPKTLVIATLDELRGLADTHGITSRGQQLTPAELRQGLCNGGVIPAVMGGDSRILDLGREERLFPDYMREIILGLYGGCIMPGCTVPPEHCEIHHFNFFANGGKTEINEGAPGCTSAHHAFHTGLVRVVRDTDGLFSVILPKFMDPEQKPRRNNYWRDRTLNPPLF</sequence>
<evidence type="ECO:0008006" key="4">
    <source>
        <dbReference type="Google" id="ProtNLM"/>
    </source>
</evidence>
<reference evidence="2 3" key="1">
    <citation type="submission" date="2023-07" db="EMBL/GenBank/DDBJ databases">
        <title>Sequencing the genomes of 1000 actinobacteria strains.</title>
        <authorList>
            <person name="Klenk H.-P."/>
        </authorList>
    </citation>
    <scope>NUCLEOTIDE SEQUENCE [LARGE SCALE GENOMIC DNA]</scope>
    <source>
        <strain evidence="2 3">DSM 20167</strain>
    </source>
</reference>
<organism evidence="2 3">
    <name type="scientific">Paeniglutamicibacter sulfureus</name>
    <dbReference type="NCBI Taxonomy" id="43666"/>
    <lineage>
        <taxon>Bacteria</taxon>
        <taxon>Bacillati</taxon>
        <taxon>Actinomycetota</taxon>
        <taxon>Actinomycetes</taxon>
        <taxon>Micrococcales</taxon>
        <taxon>Micrococcaceae</taxon>
        <taxon>Paeniglutamicibacter</taxon>
    </lineage>
</organism>
<evidence type="ECO:0000313" key="3">
    <source>
        <dbReference type="Proteomes" id="UP001183817"/>
    </source>
</evidence>
<name>A0ABU2BNM2_9MICC</name>
<feature type="region of interest" description="Disordered" evidence="1">
    <location>
        <begin position="396"/>
        <end position="424"/>
    </location>
</feature>
<feature type="compositionally biased region" description="Low complexity" evidence="1">
    <location>
        <begin position="319"/>
        <end position="349"/>
    </location>
</feature>
<protein>
    <recommendedName>
        <fullName evidence="4">HNH endonuclease</fullName>
    </recommendedName>
</protein>
<proteinExistence type="predicted"/>